<gene>
    <name evidence="2" type="ORF">ElyMa_004794900</name>
</gene>
<sequence>MADYTTHIEMFGQLSTNLTQHSTIIPCTVHRQKRTFKEFPTGTSGSGPGGGEGGEAQDICPESAGEESISDLSPFRLHKEIHSIVKKDIKMSKTGRGILLEVDTRMDDERLMRMNELAGVKVKVTRDGYLNTSRGVVKDRDLKGCKSEEFLEPEIGEAPAAPGPSSVRPRLARADVNQSTDEGLLGAAFNADLSTEEVEMNGDLYPPGYRTNWVADLTDFPLVPRLSGKPGF</sequence>
<feature type="compositionally biased region" description="Gly residues" evidence="1">
    <location>
        <begin position="44"/>
        <end position="54"/>
    </location>
</feature>
<dbReference type="AlphaFoldDB" id="A0AAV4IJH4"/>
<evidence type="ECO:0000256" key="1">
    <source>
        <dbReference type="SAM" id="MobiDB-lite"/>
    </source>
</evidence>
<keyword evidence="3" id="KW-1185">Reference proteome</keyword>
<reference evidence="2 3" key="1">
    <citation type="journal article" date="2021" name="Elife">
        <title>Chloroplast acquisition without the gene transfer in kleptoplastic sea slugs, Plakobranchus ocellatus.</title>
        <authorList>
            <person name="Maeda T."/>
            <person name="Takahashi S."/>
            <person name="Yoshida T."/>
            <person name="Shimamura S."/>
            <person name="Takaki Y."/>
            <person name="Nagai Y."/>
            <person name="Toyoda A."/>
            <person name="Suzuki Y."/>
            <person name="Arimoto A."/>
            <person name="Ishii H."/>
            <person name="Satoh N."/>
            <person name="Nishiyama T."/>
            <person name="Hasebe M."/>
            <person name="Maruyama T."/>
            <person name="Minagawa J."/>
            <person name="Obokata J."/>
            <person name="Shigenobu S."/>
        </authorList>
    </citation>
    <scope>NUCLEOTIDE SEQUENCE [LARGE SCALE GENOMIC DNA]</scope>
</reference>
<organism evidence="2 3">
    <name type="scientific">Elysia marginata</name>
    <dbReference type="NCBI Taxonomy" id="1093978"/>
    <lineage>
        <taxon>Eukaryota</taxon>
        <taxon>Metazoa</taxon>
        <taxon>Spiralia</taxon>
        <taxon>Lophotrochozoa</taxon>
        <taxon>Mollusca</taxon>
        <taxon>Gastropoda</taxon>
        <taxon>Heterobranchia</taxon>
        <taxon>Euthyneura</taxon>
        <taxon>Panpulmonata</taxon>
        <taxon>Sacoglossa</taxon>
        <taxon>Placobranchoidea</taxon>
        <taxon>Plakobranchidae</taxon>
        <taxon>Elysia</taxon>
    </lineage>
</organism>
<accession>A0AAV4IJH4</accession>
<feature type="region of interest" description="Disordered" evidence="1">
    <location>
        <begin position="38"/>
        <end position="68"/>
    </location>
</feature>
<comment type="caution">
    <text evidence="2">The sequence shown here is derived from an EMBL/GenBank/DDBJ whole genome shotgun (WGS) entry which is preliminary data.</text>
</comment>
<evidence type="ECO:0000313" key="2">
    <source>
        <dbReference type="EMBL" id="GFS09910.1"/>
    </source>
</evidence>
<protein>
    <submittedName>
        <fullName evidence="2">Gag-like protein</fullName>
    </submittedName>
</protein>
<dbReference type="EMBL" id="BMAT01009615">
    <property type="protein sequence ID" value="GFS09910.1"/>
    <property type="molecule type" value="Genomic_DNA"/>
</dbReference>
<evidence type="ECO:0000313" key="3">
    <source>
        <dbReference type="Proteomes" id="UP000762676"/>
    </source>
</evidence>
<proteinExistence type="predicted"/>
<dbReference type="Proteomes" id="UP000762676">
    <property type="component" value="Unassembled WGS sequence"/>
</dbReference>
<name>A0AAV4IJH4_9GAST</name>